<organism evidence="1 2">
    <name type="scientific">Setaria viridis</name>
    <name type="common">Green bristlegrass</name>
    <name type="synonym">Setaria italica subsp. viridis</name>
    <dbReference type="NCBI Taxonomy" id="4556"/>
    <lineage>
        <taxon>Eukaryota</taxon>
        <taxon>Viridiplantae</taxon>
        <taxon>Streptophyta</taxon>
        <taxon>Embryophyta</taxon>
        <taxon>Tracheophyta</taxon>
        <taxon>Spermatophyta</taxon>
        <taxon>Magnoliopsida</taxon>
        <taxon>Liliopsida</taxon>
        <taxon>Poales</taxon>
        <taxon>Poaceae</taxon>
        <taxon>PACMAD clade</taxon>
        <taxon>Panicoideae</taxon>
        <taxon>Panicodae</taxon>
        <taxon>Paniceae</taxon>
        <taxon>Cenchrinae</taxon>
        <taxon>Setaria</taxon>
    </lineage>
</organism>
<accession>A0A4U6WBG0</accession>
<evidence type="ECO:0000313" key="1">
    <source>
        <dbReference type="EMBL" id="TKW39961.1"/>
    </source>
</evidence>
<proteinExistence type="predicted"/>
<dbReference type="EMBL" id="CM016552">
    <property type="protein sequence ID" value="TKW39961.1"/>
    <property type="molecule type" value="Genomic_DNA"/>
</dbReference>
<sequence length="83" mass="8865">MARALAGSFSRRVIKLRSGREGGALSRVGVSRHWGAAMWPGGVTWRRGGRGCWITPGVAAGEDNERADRMQAGFGLLDGPLRS</sequence>
<keyword evidence="2" id="KW-1185">Reference proteome</keyword>
<dbReference type="Gramene" id="TKW39961">
    <property type="protein sequence ID" value="TKW39961"/>
    <property type="gene ID" value="SEVIR_1G214350v2"/>
</dbReference>
<reference evidence="1" key="1">
    <citation type="submission" date="2019-03" db="EMBL/GenBank/DDBJ databases">
        <title>WGS assembly of Setaria viridis.</title>
        <authorList>
            <person name="Huang P."/>
            <person name="Jenkins J."/>
            <person name="Grimwood J."/>
            <person name="Barry K."/>
            <person name="Healey A."/>
            <person name="Mamidi S."/>
            <person name="Sreedasyam A."/>
            <person name="Shu S."/>
            <person name="Feldman M."/>
            <person name="Wu J."/>
            <person name="Yu Y."/>
            <person name="Chen C."/>
            <person name="Johnson J."/>
            <person name="Rokhsar D."/>
            <person name="Baxter I."/>
            <person name="Schmutz J."/>
            <person name="Brutnell T."/>
            <person name="Kellogg E."/>
        </authorList>
    </citation>
    <scope>NUCLEOTIDE SEQUENCE [LARGE SCALE GENOMIC DNA]</scope>
</reference>
<evidence type="ECO:0000313" key="2">
    <source>
        <dbReference type="Proteomes" id="UP000298652"/>
    </source>
</evidence>
<name>A0A4U6WBG0_SETVI</name>
<dbReference type="AlphaFoldDB" id="A0A4U6WBG0"/>
<dbReference type="Proteomes" id="UP000298652">
    <property type="component" value="Chromosome 1"/>
</dbReference>
<gene>
    <name evidence="1" type="ORF">SEVIR_1G214350v2</name>
</gene>
<protein>
    <submittedName>
        <fullName evidence="1">Uncharacterized protein</fullName>
    </submittedName>
</protein>